<dbReference type="GeneID" id="40103092"/>
<keyword evidence="2" id="KW-1185">Reference proteome</keyword>
<dbReference type="Pfam" id="PF20036">
    <property type="entry name" value="Gp13-like"/>
    <property type="match status" value="1"/>
</dbReference>
<dbReference type="OrthoDB" id="4289at10239"/>
<evidence type="ECO:0000313" key="2">
    <source>
        <dbReference type="Proteomes" id="UP000271981"/>
    </source>
</evidence>
<dbReference type="RefSeq" id="YP_009626191.1">
    <property type="nucleotide sequence ID" value="NC_042137.1"/>
</dbReference>
<proteinExistence type="predicted"/>
<dbReference type="InterPro" id="IPR045404">
    <property type="entry name" value="Gp13-like"/>
</dbReference>
<reference evidence="2" key="1">
    <citation type="submission" date="2015-10" db="EMBL/GenBank/DDBJ databases">
        <authorList>
            <person name="Turner D."/>
        </authorList>
    </citation>
    <scope>NUCLEOTIDE SEQUENCE [LARGE SCALE GENOMIC DNA]</scope>
</reference>
<accession>A0A0P1KKM6</accession>
<gene>
    <name evidence="1" type="primary">LOKI_06</name>
</gene>
<dbReference type="Proteomes" id="UP000271981">
    <property type="component" value="Genome"/>
</dbReference>
<protein>
    <submittedName>
        <fullName evidence="1">Putative major capsid protein</fullName>
    </submittedName>
</protein>
<evidence type="ECO:0000313" key="1">
    <source>
        <dbReference type="EMBL" id="CUS06467.1"/>
    </source>
</evidence>
<name>A0A0P1KKM6_9CAUD</name>
<sequence>MALSDLAVYSEYAYLAMTEVLDQQIAIFNEASDGTIILQPAAHQGDYSEEAFFAKIANLVRRRNAYADTAIASDSLKHIKDTSVKVAAGTKEMRIDPAQFKWIQRSPEEAGTALGQQLAGDSLADMLNTGIGVGVAALSQTASNVNNITAATAPADKTSFISLTQTAGKLGDRQGAIRAWIMHSTPLTTLFVNALTNAENLFNYGTVNVVRDPFGRLFVITDSPALLWSQTTPSVDSGFYSLGLQQGSIIVGQNNDFDAVETSATGFENIRRTYQAEWSYNVGVKGYAWDKANGGASPTNAALFTATNWDKYSTSHKDLAGVLLKSH</sequence>
<dbReference type="KEGG" id="vg:40103092"/>
<dbReference type="EMBL" id="LN890663">
    <property type="protein sequence ID" value="CUS06467.1"/>
    <property type="molecule type" value="Genomic_DNA"/>
</dbReference>
<organism evidence="1 2">
    <name type="scientific">Acinetobacter phage Loki</name>
    <dbReference type="NCBI Taxonomy" id="1970374"/>
    <lineage>
        <taxon>Viruses</taxon>
        <taxon>Duplodnaviria</taxon>
        <taxon>Heunggongvirae</taxon>
        <taxon>Uroviricota</taxon>
        <taxon>Caudoviricetes</taxon>
        <taxon>Lokivirus</taxon>
        <taxon>Lokivirus loki</taxon>
    </lineage>
</organism>